<dbReference type="Proteomes" id="UP000664914">
    <property type="component" value="Chromosome"/>
</dbReference>
<dbReference type="Gene3D" id="1.10.3230.30">
    <property type="entry name" value="Phage gp6-like head-tail connector protein"/>
    <property type="match status" value="1"/>
</dbReference>
<name>A0A975D365_9SPHN</name>
<accession>A0A975D365</accession>
<dbReference type="EMBL" id="CP059319">
    <property type="protein sequence ID" value="QTH21993.1"/>
    <property type="molecule type" value="Genomic_DNA"/>
</dbReference>
<dbReference type="AlphaFoldDB" id="A0A975D365"/>
<evidence type="ECO:0000313" key="1">
    <source>
        <dbReference type="EMBL" id="QTH21993.1"/>
    </source>
</evidence>
<reference evidence="1" key="2">
    <citation type="submission" date="2021-04" db="EMBL/GenBank/DDBJ databases">
        <title>Isolation and genomic analysis of the ibuprofen-degrading bacterium Sphingomonas strain MPO218.</title>
        <authorList>
            <person name="Aulestia M."/>
            <person name="Flores A."/>
            <person name="Mangas E.L."/>
            <person name="Perez-Pulido A.J."/>
            <person name="Santero E."/>
            <person name="Camacho E.M."/>
        </authorList>
    </citation>
    <scope>NUCLEOTIDE SEQUENCE</scope>
    <source>
        <strain evidence="1">MPO218</strain>
    </source>
</reference>
<dbReference type="RefSeq" id="WP_208633015.1">
    <property type="nucleotide sequence ID" value="NZ_CP059319.1"/>
</dbReference>
<organism evidence="1 2">
    <name type="scientific">Rhizorhabdus wittichii</name>
    <dbReference type="NCBI Taxonomy" id="160791"/>
    <lineage>
        <taxon>Bacteria</taxon>
        <taxon>Pseudomonadati</taxon>
        <taxon>Pseudomonadota</taxon>
        <taxon>Alphaproteobacteria</taxon>
        <taxon>Sphingomonadales</taxon>
        <taxon>Sphingomonadaceae</taxon>
        <taxon>Rhizorhabdus</taxon>
    </lineage>
</organism>
<reference evidence="1" key="1">
    <citation type="submission" date="2020-07" db="EMBL/GenBank/DDBJ databases">
        <authorList>
            <person name="Camacho E."/>
        </authorList>
    </citation>
    <scope>NUCLEOTIDE SEQUENCE</scope>
    <source>
        <strain evidence="1">MPO218</strain>
    </source>
</reference>
<gene>
    <name evidence="1" type="ORF">HRJ34_00165</name>
</gene>
<sequence>MRVVVVTPPTPVVSYAEAVVRLRLAGGADEQGDVEMMIAAATALIDGPGGWLGRAIGEQILEARLDAFCASIDLPYPPIATIVSVKYIDAAGIEQTVPSNDYVLAGRKLTPLPGKAWPSPRNQPEAVRIRYDAGYEVVPANIKSAILLMTGDQYRHRDSAPELSIAAERLLEPLRVWA</sequence>
<protein>
    <submittedName>
        <fullName evidence="1">Phage gp6-like head-tail connector protein</fullName>
    </submittedName>
</protein>
<proteinExistence type="predicted"/>
<dbReference type="CDD" id="cd08054">
    <property type="entry name" value="gp6"/>
    <property type="match status" value="1"/>
</dbReference>
<evidence type="ECO:0000313" key="2">
    <source>
        <dbReference type="Proteomes" id="UP000664914"/>
    </source>
</evidence>